<dbReference type="EMBL" id="LACI01000186">
    <property type="protein sequence ID" value="KJU87407.1"/>
    <property type="molecule type" value="Genomic_DNA"/>
</dbReference>
<proteinExistence type="predicted"/>
<protein>
    <submittedName>
        <fullName evidence="2">Uncharacterized protein</fullName>
    </submittedName>
</protein>
<dbReference type="Proteomes" id="UP000033423">
    <property type="component" value="Unassembled WGS sequence"/>
</dbReference>
<evidence type="ECO:0000313" key="2">
    <source>
        <dbReference type="EMBL" id="KJU87407.1"/>
    </source>
</evidence>
<dbReference type="EMBL" id="LACI01000186">
    <property type="protein sequence ID" value="KJU87406.1"/>
    <property type="molecule type" value="Genomic_DNA"/>
</dbReference>
<evidence type="ECO:0000313" key="1">
    <source>
        <dbReference type="EMBL" id="KJU87406.1"/>
    </source>
</evidence>
<dbReference type="PATRIC" id="fig|29290.4.peg.533"/>
<reference evidence="2 3" key="1">
    <citation type="submission" date="2015-02" db="EMBL/GenBank/DDBJ databases">
        <title>Single-cell genomics of uncultivated deep-branching MTB reveals a conserved set of magnetosome genes.</title>
        <authorList>
            <person name="Kolinko S."/>
            <person name="Richter M."/>
            <person name="Glockner F.O."/>
            <person name="Brachmann A."/>
            <person name="Schuler D."/>
        </authorList>
    </citation>
    <scope>NUCLEOTIDE SEQUENCE [LARGE SCALE GENOMIC DNA]</scope>
    <source>
        <strain evidence="2">TM-1</strain>
    </source>
</reference>
<comment type="caution">
    <text evidence="2">The sequence shown here is derived from an EMBL/GenBank/DDBJ whole genome shotgun (WGS) entry which is preliminary data.</text>
</comment>
<gene>
    <name evidence="1" type="ORF">MBAV_000399</name>
    <name evidence="2" type="ORF">MBAV_000400</name>
</gene>
<evidence type="ECO:0000313" key="3">
    <source>
        <dbReference type="Proteomes" id="UP000033423"/>
    </source>
</evidence>
<name>A0A0F3GZZ3_9BACT</name>
<accession>A0A0F3GZZ3</accession>
<keyword evidence="3" id="KW-1185">Reference proteome</keyword>
<dbReference type="AlphaFoldDB" id="A0A0F3GZZ3"/>
<organism evidence="2 3">
    <name type="scientific">Candidatus Magnetobacterium bavaricum</name>
    <dbReference type="NCBI Taxonomy" id="29290"/>
    <lineage>
        <taxon>Bacteria</taxon>
        <taxon>Pseudomonadati</taxon>
        <taxon>Nitrospirota</taxon>
        <taxon>Thermodesulfovibrionia</taxon>
        <taxon>Thermodesulfovibrionales</taxon>
        <taxon>Candidatus Magnetobacteriaceae</taxon>
        <taxon>Candidatus Magnetobacterium</taxon>
    </lineage>
</organism>
<sequence length="35" mass="3880">MVALDPANKPPLVAVVFLFASSRLRAEKKDLKKIL</sequence>